<accession>M8A3E8</accession>
<name>M8A3E8_TRIUA</name>
<dbReference type="eggNOG" id="KOG1584">
    <property type="taxonomic scope" value="Eukaryota"/>
</dbReference>
<evidence type="ECO:0000313" key="6">
    <source>
        <dbReference type="EMBL" id="EMS54944.1"/>
    </source>
</evidence>
<evidence type="ECO:0000256" key="2">
    <source>
        <dbReference type="ARBA" id="ARBA00022679"/>
    </source>
</evidence>
<organism evidence="6">
    <name type="scientific">Triticum urartu</name>
    <name type="common">Red wild einkorn</name>
    <name type="synonym">Crithodium urartu</name>
    <dbReference type="NCBI Taxonomy" id="4572"/>
    <lineage>
        <taxon>Eukaryota</taxon>
        <taxon>Viridiplantae</taxon>
        <taxon>Streptophyta</taxon>
        <taxon>Embryophyta</taxon>
        <taxon>Tracheophyta</taxon>
        <taxon>Spermatophyta</taxon>
        <taxon>Magnoliopsida</taxon>
        <taxon>Liliopsida</taxon>
        <taxon>Poales</taxon>
        <taxon>Poaceae</taxon>
        <taxon>BOP clade</taxon>
        <taxon>Pooideae</taxon>
        <taxon>Triticodae</taxon>
        <taxon>Triticeae</taxon>
        <taxon>Triticinae</taxon>
        <taxon>Triticum</taxon>
    </lineage>
</organism>
<dbReference type="STRING" id="4572.M8A3E8"/>
<dbReference type="EMBL" id="KD176575">
    <property type="protein sequence ID" value="EMS54944.1"/>
    <property type="molecule type" value="Genomic_DNA"/>
</dbReference>
<dbReference type="SUPFAM" id="SSF52540">
    <property type="entry name" value="P-loop containing nucleoside triphosphate hydrolases"/>
    <property type="match status" value="1"/>
</dbReference>
<evidence type="ECO:0000259" key="4">
    <source>
        <dbReference type="Pfam" id="PF00685"/>
    </source>
</evidence>
<keyword evidence="2 3" id="KW-0808">Transferase</keyword>
<feature type="domain" description="Sulfotransferase" evidence="4">
    <location>
        <begin position="70"/>
        <end position="329"/>
    </location>
</feature>
<dbReference type="AlphaFoldDB" id="M8A3E8"/>
<dbReference type="Pfam" id="PF00685">
    <property type="entry name" value="Sulfotransfer_1"/>
    <property type="match status" value="1"/>
</dbReference>
<reference evidence="6" key="1">
    <citation type="journal article" date="2013" name="Nature">
        <title>Draft genome of the wheat A-genome progenitor Triticum urartu.</title>
        <authorList>
            <person name="Ling H.Q."/>
            <person name="Zhao S."/>
            <person name="Liu D."/>
            <person name="Wang J."/>
            <person name="Sun H."/>
            <person name="Zhang C."/>
            <person name="Fan H."/>
            <person name="Li D."/>
            <person name="Dong L."/>
            <person name="Tao Y."/>
            <person name="Gao C."/>
            <person name="Wu H."/>
            <person name="Li Y."/>
            <person name="Cui Y."/>
            <person name="Guo X."/>
            <person name="Zheng S."/>
            <person name="Wang B."/>
            <person name="Yu K."/>
            <person name="Liang Q."/>
            <person name="Yang W."/>
            <person name="Lou X."/>
            <person name="Chen J."/>
            <person name="Feng M."/>
            <person name="Jian J."/>
            <person name="Zhang X."/>
            <person name="Luo G."/>
            <person name="Jiang Y."/>
            <person name="Liu J."/>
            <person name="Wang Z."/>
            <person name="Sha Y."/>
            <person name="Zhang B."/>
            <person name="Wu H."/>
            <person name="Tang D."/>
            <person name="Shen Q."/>
            <person name="Xue P."/>
            <person name="Zou S."/>
            <person name="Wang X."/>
            <person name="Liu X."/>
            <person name="Wang F."/>
            <person name="Yang Y."/>
            <person name="An X."/>
            <person name="Dong Z."/>
            <person name="Zhang K."/>
            <person name="Zhang X."/>
            <person name="Luo M.C."/>
            <person name="Dvorak J."/>
            <person name="Tong Y."/>
            <person name="Wang J."/>
            <person name="Yang H."/>
            <person name="Li Z."/>
            <person name="Wang D."/>
            <person name="Zhang A."/>
            <person name="Wang J."/>
        </authorList>
    </citation>
    <scope>NUCLEOTIDE SEQUENCE</scope>
</reference>
<gene>
    <name evidence="6" type="ORF">TRIUR3_07989</name>
</gene>
<evidence type="ECO:0000256" key="3">
    <source>
        <dbReference type="RuleBase" id="RU361155"/>
    </source>
</evidence>
<dbReference type="EC" id="2.8.2.-" evidence="3"/>
<dbReference type="PANTHER" id="PTHR11783">
    <property type="entry name" value="SULFOTRANSFERASE SULT"/>
    <property type="match status" value="1"/>
</dbReference>
<dbReference type="InterPro" id="IPR027417">
    <property type="entry name" value="P-loop_NTPase"/>
</dbReference>
<comment type="similarity">
    <text evidence="1 3">Belongs to the sulfotransferase 1 family.</text>
</comment>
<dbReference type="InterPro" id="IPR000863">
    <property type="entry name" value="Sulfotransferase_dom"/>
</dbReference>
<evidence type="ECO:0000256" key="1">
    <source>
        <dbReference type="ARBA" id="ARBA00005771"/>
    </source>
</evidence>
<dbReference type="GO" id="GO:0008146">
    <property type="term" value="F:sulfotransferase activity"/>
    <property type="evidence" value="ECO:0007669"/>
    <property type="project" value="InterPro"/>
</dbReference>
<feature type="domain" description="Reverse transcriptase zinc-binding" evidence="5">
    <location>
        <begin position="404"/>
        <end position="488"/>
    </location>
</feature>
<proteinExistence type="inferred from homology"/>
<evidence type="ECO:0000259" key="5">
    <source>
        <dbReference type="Pfam" id="PF13966"/>
    </source>
</evidence>
<dbReference type="Gene3D" id="3.40.50.300">
    <property type="entry name" value="P-loop containing nucleotide triphosphate hydrolases"/>
    <property type="match status" value="1"/>
</dbReference>
<sequence>MAKYMPSGEHEDGAEANQELYQRFTNLVSSWPVSPGLSGFQIYRHENGWYTSLAPMVGAMVADACFTARPSDIVVATLPKSGTTWIKALLYSTMHRKEHPVDSGDHPFTFISPHECVKFLEYQLYTASRIPDIGRLPDPRLFATHVPFVSLPWSVPGSGCKIVYVCRDPKDILVSQWKFSNKFRMRDGLEPLSGEAAADFFCDGLSPGGPYWDHVLGYWCAHLAHPDRVIFFRYEEMIRDPAAHVRKLAEFVGRPFDAEEEEAGTVDAIVRLCSFENMTGLGATKKGKTELVVGTVENNWFFRRGMVGDWENHLSPETTRKIDAITHARLVTAFPTLFTFSMSQFCTVASQYRDGLWSLQLHPNLSSTAAQELEILNEVLSNLQPQDGTPDTRMRLLEAKSLSTAYFYRLLTFKGKDYTPARYIWDRIIPHKHRIFLWIALRDTHNTKDNILRKHWDRVVSHNGCDICPGAETMSHILLRCKLAQALWSNFGLQDLATSCTEPEVFLCLEQTRALHGKLWHILFAACTVTLWNARNAQVFDGSFWQERQVYNGVTDLIKL</sequence>
<dbReference type="Pfam" id="PF13966">
    <property type="entry name" value="zf-RVT"/>
    <property type="match status" value="1"/>
</dbReference>
<protein>
    <recommendedName>
        <fullName evidence="3">Sulfotransferase</fullName>
        <ecNumber evidence="3">2.8.2.-</ecNumber>
    </recommendedName>
</protein>
<dbReference type="InterPro" id="IPR026960">
    <property type="entry name" value="RVT-Znf"/>
</dbReference>